<gene>
    <name evidence="1" type="ORF">A9A59_0287</name>
</gene>
<dbReference type="AlphaFoldDB" id="A0A2A9HAW9"/>
<protein>
    <submittedName>
        <fullName evidence="1">Uncharacterized protein</fullName>
    </submittedName>
</protein>
<keyword evidence="2" id="KW-1185">Reference proteome</keyword>
<comment type="caution">
    <text evidence="1">The sequence shown here is derived from an EMBL/GenBank/DDBJ whole genome shotgun (WGS) entry which is preliminary data.</text>
</comment>
<accession>A0A2A9HAW9</accession>
<name>A0A2A9HAW9_TEPT2</name>
<organism evidence="1 2">
    <name type="scientific">Tepidiforma thermophila (strain KCTC 52669 / CGMCC 1.13589 / G233)</name>
    <dbReference type="NCBI Taxonomy" id="2761530"/>
    <lineage>
        <taxon>Bacteria</taxon>
        <taxon>Bacillati</taxon>
        <taxon>Chloroflexota</taxon>
        <taxon>Tepidiformia</taxon>
        <taxon>Tepidiformales</taxon>
        <taxon>Tepidiformaceae</taxon>
        <taxon>Tepidiforma</taxon>
    </lineage>
</organism>
<sequence length="94" mass="11023">MVPRALVPSFMEHVIWPSIIDPQRYGYDFWEIRERLIENHAGIPIPVYRFVVYGGRVAENVVHRTMDLVYGIEDTGLPSWFVDHVIAWIVGREQ</sequence>
<evidence type="ECO:0000313" key="2">
    <source>
        <dbReference type="Proteomes" id="UP000223071"/>
    </source>
</evidence>
<proteinExistence type="predicted"/>
<reference evidence="1 2" key="1">
    <citation type="submission" date="2017-09" db="EMBL/GenBank/DDBJ databases">
        <title>Sequencing the genomes of two abundant thermophiles in Great Basin hot springs: Thermocrinis jamiesonii and novel Chloroflexi Thermoflexus hugenholtzii.</title>
        <authorList>
            <person name="Hedlund B."/>
        </authorList>
    </citation>
    <scope>NUCLEOTIDE SEQUENCE [LARGE SCALE GENOMIC DNA]</scope>
    <source>
        <strain evidence="1 2">G233</strain>
    </source>
</reference>
<dbReference type="Proteomes" id="UP000223071">
    <property type="component" value="Unassembled WGS sequence"/>
</dbReference>
<dbReference type="EMBL" id="PDJQ01000001">
    <property type="protein sequence ID" value="PFG73094.1"/>
    <property type="molecule type" value="Genomic_DNA"/>
</dbReference>
<evidence type="ECO:0000313" key="1">
    <source>
        <dbReference type="EMBL" id="PFG73094.1"/>
    </source>
</evidence>